<dbReference type="PANTHER" id="PTHR32552:SF81">
    <property type="entry name" value="TONB-DEPENDENT OUTER MEMBRANE RECEPTOR"/>
    <property type="match status" value="1"/>
</dbReference>
<evidence type="ECO:0000256" key="9">
    <source>
        <dbReference type="ARBA" id="ARBA00023136"/>
    </source>
</evidence>
<evidence type="ECO:0000256" key="1">
    <source>
        <dbReference type="ARBA" id="ARBA00004571"/>
    </source>
</evidence>
<dbReference type="PANTHER" id="PTHR32552">
    <property type="entry name" value="FERRICHROME IRON RECEPTOR-RELATED"/>
    <property type="match status" value="1"/>
</dbReference>
<evidence type="ECO:0000313" key="17">
    <source>
        <dbReference type="Proteomes" id="UP000676409"/>
    </source>
</evidence>
<keyword evidence="10 11" id="KW-0998">Cell outer membrane</keyword>
<dbReference type="SUPFAM" id="SSF56935">
    <property type="entry name" value="Porins"/>
    <property type="match status" value="1"/>
</dbReference>
<keyword evidence="3 11" id="KW-1134">Transmembrane beta strand</keyword>
<proteinExistence type="inferred from homology"/>
<dbReference type="AlphaFoldDB" id="A0A975G3H8"/>
<evidence type="ECO:0000256" key="2">
    <source>
        <dbReference type="ARBA" id="ARBA00022448"/>
    </source>
</evidence>
<dbReference type="GO" id="GO:0009279">
    <property type="term" value="C:cell outer membrane"/>
    <property type="evidence" value="ECO:0007669"/>
    <property type="project" value="UniProtKB-SubCell"/>
</dbReference>
<evidence type="ECO:0000313" key="16">
    <source>
        <dbReference type="EMBL" id="QUD90124.1"/>
    </source>
</evidence>
<reference evidence="16" key="1">
    <citation type="submission" date="2021-04" db="EMBL/GenBank/DDBJ databases">
        <title>The complete genome sequence of Caulobacter sp. S6.</title>
        <authorList>
            <person name="Tang Y."/>
            <person name="Ouyang W."/>
            <person name="Liu Q."/>
            <person name="Huang B."/>
            <person name="Guo Z."/>
            <person name="Lei P."/>
        </authorList>
    </citation>
    <scope>NUCLEOTIDE SEQUENCE</scope>
    <source>
        <strain evidence="16">S6</strain>
    </source>
</reference>
<dbReference type="EMBL" id="CP073078">
    <property type="protein sequence ID" value="QUD90124.1"/>
    <property type="molecule type" value="Genomic_DNA"/>
</dbReference>
<keyword evidence="6" id="KW-0408">Iron</keyword>
<dbReference type="InterPro" id="IPR000531">
    <property type="entry name" value="Beta-barrel_TonB"/>
</dbReference>
<evidence type="ECO:0000256" key="12">
    <source>
        <dbReference type="RuleBase" id="RU003357"/>
    </source>
</evidence>
<keyword evidence="2 11" id="KW-0813">Transport</keyword>
<dbReference type="PROSITE" id="PS52016">
    <property type="entry name" value="TONB_DEPENDENT_REC_3"/>
    <property type="match status" value="1"/>
</dbReference>
<dbReference type="Pfam" id="PF07715">
    <property type="entry name" value="Plug"/>
    <property type="match status" value="1"/>
</dbReference>
<organism evidence="16 17">
    <name type="scientific">Phenylobacterium montanum</name>
    <dbReference type="NCBI Taxonomy" id="2823693"/>
    <lineage>
        <taxon>Bacteria</taxon>
        <taxon>Pseudomonadati</taxon>
        <taxon>Pseudomonadota</taxon>
        <taxon>Alphaproteobacteria</taxon>
        <taxon>Caulobacterales</taxon>
        <taxon>Caulobacteraceae</taxon>
        <taxon>Phenylobacterium</taxon>
    </lineage>
</organism>
<keyword evidence="17" id="KW-1185">Reference proteome</keyword>
<evidence type="ECO:0000256" key="10">
    <source>
        <dbReference type="ARBA" id="ARBA00023237"/>
    </source>
</evidence>
<keyword evidence="9 11" id="KW-0472">Membrane</keyword>
<evidence type="ECO:0000256" key="5">
    <source>
        <dbReference type="ARBA" id="ARBA00022692"/>
    </source>
</evidence>
<keyword evidence="5 11" id="KW-0812">Transmembrane</keyword>
<dbReference type="KEGG" id="caul:KCG34_09780"/>
<comment type="similarity">
    <text evidence="11 12">Belongs to the TonB-dependent receptor family.</text>
</comment>
<feature type="domain" description="TonB-dependent receptor plug" evidence="15">
    <location>
        <begin position="69"/>
        <end position="177"/>
    </location>
</feature>
<dbReference type="RefSeq" id="WP_211940175.1">
    <property type="nucleotide sequence ID" value="NZ_CP073078.1"/>
</dbReference>
<dbReference type="InterPro" id="IPR039426">
    <property type="entry name" value="TonB-dep_rcpt-like"/>
</dbReference>
<feature type="signal peptide" evidence="13">
    <location>
        <begin position="1"/>
        <end position="36"/>
    </location>
</feature>
<evidence type="ECO:0000256" key="4">
    <source>
        <dbReference type="ARBA" id="ARBA00022496"/>
    </source>
</evidence>
<evidence type="ECO:0000256" key="6">
    <source>
        <dbReference type="ARBA" id="ARBA00023004"/>
    </source>
</evidence>
<feature type="chain" id="PRO_5036939997" evidence="13">
    <location>
        <begin position="37"/>
        <end position="786"/>
    </location>
</feature>
<evidence type="ECO:0000256" key="7">
    <source>
        <dbReference type="ARBA" id="ARBA00023065"/>
    </source>
</evidence>
<dbReference type="InterPro" id="IPR012910">
    <property type="entry name" value="Plug_dom"/>
</dbReference>
<evidence type="ECO:0000259" key="14">
    <source>
        <dbReference type="Pfam" id="PF00593"/>
    </source>
</evidence>
<evidence type="ECO:0000256" key="11">
    <source>
        <dbReference type="PROSITE-ProRule" id="PRU01360"/>
    </source>
</evidence>
<dbReference type="InterPro" id="IPR036942">
    <property type="entry name" value="Beta-barrel_TonB_sf"/>
</dbReference>
<comment type="subcellular location">
    <subcellularLocation>
        <location evidence="1 11">Cell outer membrane</location>
        <topology evidence="1 11">Multi-pass membrane protein</topology>
    </subcellularLocation>
</comment>
<dbReference type="Gene3D" id="2.40.170.20">
    <property type="entry name" value="TonB-dependent receptor, beta-barrel domain"/>
    <property type="match status" value="1"/>
</dbReference>
<keyword evidence="4" id="KW-0410">Iron transport</keyword>
<keyword evidence="7" id="KW-0406">Ion transport</keyword>
<feature type="domain" description="TonB-dependent receptor-like beta-barrel" evidence="14">
    <location>
        <begin position="323"/>
        <end position="749"/>
    </location>
</feature>
<keyword evidence="16" id="KW-0675">Receptor</keyword>
<dbReference type="GO" id="GO:0006826">
    <property type="term" value="P:iron ion transport"/>
    <property type="evidence" value="ECO:0007669"/>
    <property type="project" value="UniProtKB-KW"/>
</dbReference>
<evidence type="ECO:0000256" key="13">
    <source>
        <dbReference type="SAM" id="SignalP"/>
    </source>
</evidence>
<accession>A0A975G3H8</accession>
<keyword evidence="8 12" id="KW-0798">TonB box</keyword>
<dbReference type="Pfam" id="PF00593">
    <property type="entry name" value="TonB_dep_Rec_b-barrel"/>
    <property type="match status" value="1"/>
</dbReference>
<sequence length="786" mass="83440">MNPPYRIPARAPSPRSLLAGLMGATALAVLASPARAADSAAAAAASPGLDDAAVSQIVVTARHRSEDSQKVPIALTVLGGALLAKTDTTGIAQVSQFVPSIQFTFFNARNANINIRGLGANVGLASDGLEPGVGFYVDQVYYDRPAAATFELADVDRIEVLRGPQGTLFGKNTTAGAISITSAAPSFKPEASLELTGGDYGLFQTKAQVSGPLIDDQLAGRLSLASSTREGTVTNLATGDKVNGYLNLTARGQLLWVPTSDLKVKLIADYSKQDANCCDLVLAGAVLPPNGKNFVRIVEGLGYTPLLDPFARKADTNSKVQARQETGGISLQTEWSLPKAVITSITAWRFWNWWPSNDSDYTPLSVLTYSQNADAQNQLSQELRIASTGVNRIDYVAGLYYFREQVDARILQQFGDAGSAFFLGAAVPSAVASGYTLTGTGSFDTTSYAAFGQATWHFTSRLSLTGGLRYTYDDKNGRFHQLASGGVPLTGALAAFAPYRLALGRSVAFSIRDGKGDVSGQANIAYQVTSDVLAYATYARGFKSGGLNLTQLPAGVSPVVAPESIDSYEVGLKTRLLDGHVTLNADGFWQEDSDYQANITDPATAKQYLSNIPKVRSRGFELDAQAQPIDGLSLYASATWDEATYISYADAPCGLEHVNQPHCDLSGRPLGGTPRWAASAGGEYSHGLALGPHEAEAYAGVDYSYRSSLYSAATDSIYSRLPALTLVNARLGLRSRDGRWDADIWAKNLFDADYFSFVGAGVGNTGALTALPGDPRTFGVTVRARY</sequence>
<evidence type="ECO:0000256" key="3">
    <source>
        <dbReference type="ARBA" id="ARBA00022452"/>
    </source>
</evidence>
<evidence type="ECO:0000256" key="8">
    <source>
        <dbReference type="ARBA" id="ARBA00023077"/>
    </source>
</evidence>
<evidence type="ECO:0000259" key="15">
    <source>
        <dbReference type="Pfam" id="PF07715"/>
    </source>
</evidence>
<dbReference type="CDD" id="cd01347">
    <property type="entry name" value="ligand_gated_channel"/>
    <property type="match status" value="1"/>
</dbReference>
<keyword evidence="13" id="KW-0732">Signal</keyword>
<gene>
    <name evidence="16" type="ORF">KCG34_09780</name>
</gene>
<dbReference type="Proteomes" id="UP000676409">
    <property type="component" value="Chromosome"/>
</dbReference>
<name>A0A975G3H8_9CAUL</name>
<protein>
    <submittedName>
        <fullName evidence="16">TonB-dependent receptor</fullName>
    </submittedName>
</protein>